<keyword evidence="3" id="KW-1133">Transmembrane helix</keyword>
<keyword evidence="4" id="KW-0472">Membrane</keyword>
<dbReference type="FunFam" id="2.60.40.60:FF:000120">
    <property type="entry name" value="Protocadherin 8"/>
    <property type="match status" value="1"/>
</dbReference>
<dbReference type="Proteomes" id="UP000694401">
    <property type="component" value="Unassembled WGS sequence"/>
</dbReference>
<accession>A0A8D2P5N2</accession>
<organism evidence="9 10">
    <name type="scientific">Zosterops lateralis melanops</name>
    <dbReference type="NCBI Taxonomy" id="1220523"/>
    <lineage>
        <taxon>Eukaryota</taxon>
        <taxon>Metazoa</taxon>
        <taxon>Chordata</taxon>
        <taxon>Craniata</taxon>
        <taxon>Vertebrata</taxon>
        <taxon>Euteleostomi</taxon>
        <taxon>Archelosauria</taxon>
        <taxon>Archosauria</taxon>
        <taxon>Dinosauria</taxon>
        <taxon>Saurischia</taxon>
        <taxon>Theropoda</taxon>
        <taxon>Coelurosauria</taxon>
        <taxon>Aves</taxon>
        <taxon>Neognathae</taxon>
        <taxon>Neoaves</taxon>
        <taxon>Telluraves</taxon>
        <taxon>Australaves</taxon>
        <taxon>Passeriformes</taxon>
        <taxon>Sylvioidea</taxon>
        <taxon>Zosteropidae</taxon>
        <taxon>Zosterops</taxon>
    </lineage>
</organism>
<dbReference type="AlphaFoldDB" id="A0A8D2P5N2"/>
<name>A0A8D2P5N2_ZOSLA</name>
<dbReference type="InterPro" id="IPR002126">
    <property type="entry name" value="Cadherin-like_dom"/>
</dbReference>
<dbReference type="SMART" id="SM00112">
    <property type="entry name" value="CA"/>
    <property type="match status" value="2"/>
</dbReference>
<proteinExistence type="predicted"/>
<evidence type="ECO:0000256" key="2">
    <source>
        <dbReference type="ARBA" id="ARBA00022692"/>
    </source>
</evidence>
<dbReference type="GO" id="GO:0005509">
    <property type="term" value="F:calcium ion binding"/>
    <property type="evidence" value="ECO:0007669"/>
    <property type="project" value="UniProtKB-UniRule"/>
</dbReference>
<feature type="domain" description="Cadherin" evidence="8">
    <location>
        <begin position="1"/>
        <end position="50"/>
    </location>
</feature>
<dbReference type="Gene3D" id="2.60.40.60">
    <property type="entry name" value="Cadherins"/>
    <property type="match status" value="2"/>
</dbReference>
<dbReference type="PROSITE" id="PS50268">
    <property type="entry name" value="CADHERIN_2"/>
    <property type="match status" value="2"/>
</dbReference>
<evidence type="ECO:0000313" key="9">
    <source>
        <dbReference type="Ensembl" id="ENSZLMP00000007389.1"/>
    </source>
</evidence>
<evidence type="ECO:0000313" key="10">
    <source>
        <dbReference type="Proteomes" id="UP000694401"/>
    </source>
</evidence>
<evidence type="ECO:0000256" key="3">
    <source>
        <dbReference type="ARBA" id="ARBA00022989"/>
    </source>
</evidence>
<dbReference type="SUPFAM" id="SSF49313">
    <property type="entry name" value="Cadherin-like"/>
    <property type="match status" value="2"/>
</dbReference>
<dbReference type="InterPro" id="IPR015919">
    <property type="entry name" value="Cadherin-like_sf"/>
</dbReference>
<keyword evidence="5" id="KW-0325">Glycoprotein</keyword>
<dbReference type="PANTHER" id="PTHR24028">
    <property type="entry name" value="CADHERIN-87A"/>
    <property type="match status" value="1"/>
</dbReference>
<reference evidence="9" key="1">
    <citation type="submission" date="2025-08" db="UniProtKB">
        <authorList>
            <consortium name="Ensembl"/>
        </authorList>
    </citation>
    <scope>IDENTIFICATION</scope>
</reference>
<feature type="compositionally biased region" description="Basic and acidic residues" evidence="7">
    <location>
        <begin position="215"/>
        <end position="227"/>
    </location>
</feature>
<evidence type="ECO:0000256" key="6">
    <source>
        <dbReference type="PROSITE-ProRule" id="PRU00043"/>
    </source>
</evidence>
<evidence type="ECO:0000256" key="7">
    <source>
        <dbReference type="SAM" id="MobiDB-lite"/>
    </source>
</evidence>
<evidence type="ECO:0000256" key="1">
    <source>
        <dbReference type="ARBA" id="ARBA00004167"/>
    </source>
</evidence>
<dbReference type="GO" id="GO:0005886">
    <property type="term" value="C:plasma membrane"/>
    <property type="evidence" value="ECO:0007669"/>
    <property type="project" value="TreeGrafter"/>
</dbReference>
<feature type="domain" description="Cadherin" evidence="8">
    <location>
        <begin position="56"/>
        <end position="166"/>
    </location>
</feature>
<dbReference type="CDD" id="cd11304">
    <property type="entry name" value="Cadherin_repeat"/>
    <property type="match status" value="2"/>
</dbReference>
<keyword evidence="6" id="KW-0106">Calcium</keyword>
<dbReference type="GO" id="GO:0007156">
    <property type="term" value="P:homophilic cell adhesion via plasma membrane adhesion molecules"/>
    <property type="evidence" value="ECO:0007669"/>
    <property type="project" value="InterPro"/>
</dbReference>
<evidence type="ECO:0000256" key="5">
    <source>
        <dbReference type="ARBA" id="ARBA00023180"/>
    </source>
</evidence>
<comment type="subcellular location">
    <subcellularLocation>
        <location evidence="1">Membrane</location>
        <topology evidence="1">Single-pass membrane protein</topology>
    </subcellularLocation>
</comment>
<evidence type="ECO:0000259" key="8">
    <source>
        <dbReference type="PROSITE" id="PS50268"/>
    </source>
</evidence>
<keyword evidence="2" id="KW-0812">Transmembrane</keyword>
<protein>
    <recommendedName>
        <fullName evidence="8">Cadherin domain-containing protein</fullName>
    </recommendedName>
</protein>
<dbReference type="PRINTS" id="PR00205">
    <property type="entry name" value="CADHERIN"/>
</dbReference>
<feature type="region of interest" description="Disordered" evidence="7">
    <location>
        <begin position="215"/>
        <end position="273"/>
    </location>
</feature>
<keyword evidence="10" id="KW-1185">Reference proteome</keyword>
<dbReference type="InterPro" id="IPR050174">
    <property type="entry name" value="Protocadherin/Cadherin-CA"/>
</dbReference>
<dbReference type="Pfam" id="PF00028">
    <property type="entry name" value="Cadherin"/>
    <property type="match status" value="2"/>
</dbReference>
<evidence type="ECO:0000256" key="4">
    <source>
        <dbReference type="ARBA" id="ARBA00023136"/>
    </source>
</evidence>
<dbReference type="PANTHER" id="PTHR24028:SF46">
    <property type="entry name" value="PROTOCADHERIN-8"/>
    <property type="match status" value="1"/>
</dbReference>
<reference evidence="9" key="2">
    <citation type="submission" date="2025-09" db="UniProtKB">
        <authorList>
            <consortium name="Ensembl"/>
        </authorList>
    </citation>
    <scope>IDENTIFICATION</scope>
</reference>
<dbReference type="Ensembl" id="ENSZLMT00000007600.1">
    <property type="protein sequence ID" value="ENSZLMP00000007389.1"/>
    <property type="gene ID" value="ENSZLMG00000005224.1"/>
</dbReference>
<sequence length="273" mass="28980">MIVTTAALDRERIPEYNLTVVATDGGSPQLSSSTVVKVRMVDQNDNPPVIIHPVLTNGTVEIGVSSKTSRDSLVAQIKARDADDGANAELTFAFLEESQQDLFTINPSTGDIVLRGDLSEELGQLFKVILTVTDNGRPPLATTATVNFLVTATAPSSIQDLAKPSSWEGKALQWDIPLIVIIVLAGSCTLLLVPAPPVAIWKGHSFNTISGREAEKFSGKDSGKGDSDFNDSDSDISGDALKKDLITHMQNGKGSAPAPHWTSDRRMGGWGGG</sequence>